<evidence type="ECO:0000313" key="2">
    <source>
        <dbReference type="Proteomes" id="UP000315471"/>
    </source>
</evidence>
<sequence length="101" mass="11493">MLANPPFAGSLDYESCAKDLLQIVKTKKTELLFLTLFLRLLKPASRGCPKGFNERTAQSFCVPKSDIVEQGYDLSINRYKEVVHEEVDHRPPQVILSELEK</sequence>
<keyword evidence="2" id="KW-1185">Reference proteome</keyword>
<dbReference type="EMBL" id="SJPY01000001">
    <property type="protein sequence ID" value="TWU45055.1"/>
    <property type="molecule type" value="Genomic_DNA"/>
</dbReference>
<accession>A0A5C6E980</accession>
<organism evidence="1 2">
    <name type="scientific">Novipirellula aureliae</name>
    <dbReference type="NCBI Taxonomy" id="2527966"/>
    <lineage>
        <taxon>Bacteria</taxon>
        <taxon>Pseudomonadati</taxon>
        <taxon>Planctomycetota</taxon>
        <taxon>Planctomycetia</taxon>
        <taxon>Pirellulales</taxon>
        <taxon>Pirellulaceae</taxon>
        <taxon>Novipirellula</taxon>
    </lineage>
</organism>
<reference evidence="1 2" key="1">
    <citation type="submission" date="2019-02" db="EMBL/GenBank/DDBJ databases">
        <title>Deep-cultivation of Planctomycetes and their phenomic and genomic characterization uncovers novel biology.</title>
        <authorList>
            <person name="Wiegand S."/>
            <person name="Jogler M."/>
            <person name="Boedeker C."/>
            <person name="Pinto D."/>
            <person name="Vollmers J."/>
            <person name="Rivas-Marin E."/>
            <person name="Kohn T."/>
            <person name="Peeters S.H."/>
            <person name="Heuer A."/>
            <person name="Rast P."/>
            <person name="Oberbeckmann S."/>
            <person name="Bunk B."/>
            <person name="Jeske O."/>
            <person name="Meyerdierks A."/>
            <person name="Storesund J.E."/>
            <person name="Kallscheuer N."/>
            <person name="Luecker S."/>
            <person name="Lage O.M."/>
            <person name="Pohl T."/>
            <person name="Merkel B.J."/>
            <person name="Hornburger P."/>
            <person name="Mueller R.-W."/>
            <person name="Bruemmer F."/>
            <person name="Labrenz M."/>
            <person name="Spormann A.M."/>
            <person name="Op Den Camp H."/>
            <person name="Overmann J."/>
            <person name="Amann R."/>
            <person name="Jetten M.S.M."/>
            <person name="Mascher T."/>
            <person name="Medema M.H."/>
            <person name="Devos D.P."/>
            <person name="Kaster A.-K."/>
            <person name="Ovreas L."/>
            <person name="Rohde M."/>
            <person name="Galperin M.Y."/>
            <person name="Jogler C."/>
        </authorList>
    </citation>
    <scope>NUCLEOTIDE SEQUENCE [LARGE SCALE GENOMIC DNA]</scope>
    <source>
        <strain evidence="1 2">Q31b</strain>
    </source>
</reference>
<comment type="caution">
    <text evidence="1">The sequence shown here is derived from an EMBL/GenBank/DDBJ whole genome shotgun (WGS) entry which is preliminary data.</text>
</comment>
<proteinExistence type="predicted"/>
<dbReference type="InterPro" id="IPR029063">
    <property type="entry name" value="SAM-dependent_MTases_sf"/>
</dbReference>
<dbReference type="SUPFAM" id="SSF53335">
    <property type="entry name" value="S-adenosyl-L-methionine-dependent methyltransferases"/>
    <property type="match status" value="1"/>
</dbReference>
<gene>
    <name evidence="1" type="ORF">Q31b_02260</name>
</gene>
<evidence type="ECO:0000313" key="1">
    <source>
        <dbReference type="EMBL" id="TWU45055.1"/>
    </source>
</evidence>
<dbReference type="AlphaFoldDB" id="A0A5C6E980"/>
<name>A0A5C6E980_9BACT</name>
<dbReference type="RefSeq" id="WP_231617209.1">
    <property type="nucleotide sequence ID" value="NZ_SJPY01000001.1"/>
</dbReference>
<dbReference type="Proteomes" id="UP000315471">
    <property type="component" value="Unassembled WGS sequence"/>
</dbReference>
<protein>
    <submittedName>
        <fullName evidence="1">Uncharacterized protein</fullName>
    </submittedName>
</protein>